<organism evidence="4 5">
    <name type="scientific">Haemonchus contortus</name>
    <name type="common">Barber pole worm</name>
    <dbReference type="NCBI Taxonomy" id="6289"/>
    <lineage>
        <taxon>Eukaryota</taxon>
        <taxon>Metazoa</taxon>
        <taxon>Ecdysozoa</taxon>
        <taxon>Nematoda</taxon>
        <taxon>Chromadorea</taxon>
        <taxon>Rhabditida</taxon>
        <taxon>Rhabditina</taxon>
        <taxon>Rhabditomorpha</taxon>
        <taxon>Strongyloidea</taxon>
        <taxon>Trichostrongylidae</taxon>
        <taxon>Haemonchus</taxon>
    </lineage>
</organism>
<dbReference type="WBParaSite" id="HCON_00104480-00001">
    <property type="protein sequence ID" value="HCON_00104480-00001"/>
    <property type="gene ID" value="HCON_00104480"/>
</dbReference>
<dbReference type="NCBIfam" id="TIGR00654">
    <property type="entry name" value="PhzF_family"/>
    <property type="match status" value="1"/>
</dbReference>
<dbReference type="SUPFAM" id="SSF54506">
    <property type="entry name" value="Diaminopimelate epimerase-like"/>
    <property type="match status" value="1"/>
</dbReference>
<proteinExistence type="inferred from homology"/>
<accession>A0A7I4YIX2</accession>
<protein>
    <submittedName>
        <fullName evidence="5">Phenazine biosynthesis-like domain-containing protein</fullName>
    </submittedName>
</protein>
<reference evidence="5" key="1">
    <citation type="submission" date="2020-12" db="UniProtKB">
        <authorList>
            <consortium name="WormBaseParasite"/>
        </authorList>
    </citation>
    <scope>IDENTIFICATION</scope>
    <source>
        <strain evidence="5">MHco3</strain>
    </source>
</reference>
<sequence length="323" mass="35931">MEQKYTTFIVDAFTAERFTGNQAAVCLIPRVLRDGEYQKIAAEFNLSETAFPIPTDGDFHTASKFSLRWFTPTAEVPLCGHATLASSHVLFNEIGNESSTITFATKSGNLVVRKGARKQVEMDFPQYNVTAIQFHGKPSSLANIFPEFRAPPHLHELIQSFIPKIIRVEAVAYASAAKKLIIVIDKETTNFELSQITAMRAERMVKLDPEGEFTRGVVVTFAPLHAMSQGFVDSEAEPYDYVCRYFAPWVGIMEDPATGSAQCALAPLWGAVLQKRSLYAYQSYPNRGAQFRINLCDSGRVSILGQSVTVLQGQIHLNEAIFY</sequence>
<dbReference type="GO" id="GO:0016853">
    <property type="term" value="F:isomerase activity"/>
    <property type="evidence" value="ECO:0007669"/>
    <property type="project" value="UniProtKB-KW"/>
</dbReference>
<evidence type="ECO:0000313" key="4">
    <source>
        <dbReference type="Proteomes" id="UP000025227"/>
    </source>
</evidence>
<evidence type="ECO:0000256" key="1">
    <source>
        <dbReference type="ARBA" id="ARBA00008270"/>
    </source>
</evidence>
<evidence type="ECO:0000256" key="2">
    <source>
        <dbReference type="ARBA" id="ARBA00023235"/>
    </source>
</evidence>
<dbReference type="OrthoDB" id="75169at2759"/>
<dbReference type="InterPro" id="IPR003719">
    <property type="entry name" value="Phenazine_PhzF-like"/>
</dbReference>
<name>A0A7I4YIX2_HAECO</name>
<dbReference type="PANTHER" id="PTHR13774">
    <property type="entry name" value="PHENAZINE BIOSYNTHESIS PROTEIN"/>
    <property type="match status" value="1"/>
</dbReference>
<dbReference type="PANTHER" id="PTHR13774:SF17">
    <property type="entry name" value="PHENAZINE BIOSYNTHESIS-LIKE DOMAIN-CONTAINING PROTEIN"/>
    <property type="match status" value="1"/>
</dbReference>
<dbReference type="Gene3D" id="3.10.310.10">
    <property type="entry name" value="Diaminopimelate Epimerase, Chain A, domain 1"/>
    <property type="match status" value="2"/>
</dbReference>
<dbReference type="AlphaFoldDB" id="A0A7I4YIX2"/>
<dbReference type="Pfam" id="PF02567">
    <property type="entry name" value="PhzC-PhzF"/>
    <property type="match status" value="1"/>
</dbReference>
<comment type="similarity">
    <text evidence="1">Belongs to the PhzF family.</text>
</comment>
<feature type="active site" evidence="3">
    <location>
        <position position="48"/>
    </location>
</feature>
<dbReference type="GO" id="GO:0005737">
    <property type="term" value="C:cytoplasm"/>
    <property type="evidence" value="ECO:0007669"/>
    <property type="project" value="TreeGrafter"/>
</dbReference>
<dbReference type="Proteomes" id="UP000025227">
    <property type="component" value="Unplaced"/>
</dbReference>
<keyword evidence="4" id="KW-1185">Reference proteome</keyword>
<dbReference type="OMA" id="MDFPAKQ"/>
<keyword evidence="2" id="KW-0413">Isomerase</keyword>
<evidence type="ECO:0000313" key="5">
    <source>
        <dbReference type="WBParaSite" id="HCON_00104480-00001"/>
    </source>
</evidence>
<evidence type="ECO:0000256" key="3">
    <source>
        <dbReference type="PIRSR" id="PIRSR016184-1"/>
    </source>
</evidence>
<dbReference type="PIRSF" id="PIRSF016184">
    <property type="entry name" value="PhzC_PhzF"/>
    <property type="match status" value="1"/>
</dbReference>